<evidence type="ECO:0000313" key="2">
    <source>
        <dbReference type="EMBL" id="QNE77475.1"/>
    </source>
</evidence>
<dbReference type="EMBL" id="CP045702">
    <property type="protein sequence ID" value="QNE77475.1"/>
    <property type="molecule type" value="Genomic_DNA"/>
</dbReference>
<keyword evidence="3" id="KW-1185">Reference proteome</keyword>
<keyword evidence="1" id="KW-0732">Signal</keyword>
<feature type="signal peptide" evidence="1">
    <location>
        <begin position="1"/>
        <end position="25"/>
    </location>
</feature>
<name>A0A7G7BQ60_9ACTN</name>
<dbReference type="Proteomes" id="UP000515307">
    <property type="component" value="Chromosome"/>
</dbReference>
<evidence type="ECO:0000256" key="1">
    <source>
        <dbReference type="SAM" id="SignalP"/>
    </source>
</evidence>
<dbReference type="KEGG" id="sfiy:F0344_25315"/>
<gene>
    <name evidence="2" type="ORF">F0344_25315</name>
</gene>
<evidence type="ECO:0008006" key="4">
    <source>
        <dbReference type="Google" id="ProtNLM"/>
    </source>
</evidence>
<accession>A0A7G7BQ60</accession>
<evidence type="ECO:0000313" key="3">
    <source>
        <dbReference type="Proteomes" id="UP000515307"/>
    </source>
</evidence>
<protein>
    <recommendedName>
        <fullName evidence="4">Peptidase</fullName>
    </recommendedName>
</protein>
<proteinExistence type="predicted"/>
<dbReference type="AlphaFoldDB" id="A0A7G7BQ60"/>
<sequence length="162" mass="15667">MRPSRLGIGAALAAGALAVSGLALAPAAAAVTPTDAKADYDCGSFGGGDANLRAVQSGSSITITVSTSVVTPLPIGAGAATTTLKLTRNGGPATATFAGSSNPSIPAFSAFRSGPLTSATAFAPGNTLDSYFAGTALTLKIFGTTVACEAVTSQTPGPFVVN</sequence>
<reference evidence="3" key="1">
    <citation type="submission" date="2019-10" db="EMBL/GenBank/DDBJ databases">
        <title>Antimicrobial potential of Antarctic Bacteria.</title>
        <authorList>
            <person name="Benaud N."/>
            <person name="Edwards R.J."/>
            <person name="Ferrari B.C."/>
        </authorList>
    </citation>
    <scope>NUCLEOTIDE SEQUENCE [LARGE SCALE GENOMIC DNA]</scope>
    <source>
        <strain evidence="3">NBSH44</strain>
    </source>
</reference>
<dbReference type="RefSeq" id="WP_185300948.1">
    <property type="nucleotide sequence ID" value="NZ_CP045702.1"/>
</dbReference>
<feature type="chain" id="PRO_5039432403" description="Peptidase" evidence="1">
    <location>
        <begin position="26"/>
        <end position="162"/>
    </location>
</feature>
<organism evidence="2 3">
    <name type="scientific">Streptomyces finlayi</name>
    <dbReference type="NCBI Taxonomy" id="67296"/>
    <lineage>
        <taxon>Bacteria</taxon>
        <taxon>Bacillati</taxon>
        <taxon>Actinomycetota</taxon>
        <taxon>Actinomycetes</taxon>
        <taxon>Kitasatosporales</taxon>
        <taxon>Streptomycetaceae</taxon>
        <taxon>Streptomyces</taxon>
    </lineage>
</organism>